<dbReference type="InterPro" id="IPR013078">
    <property type="entry name" value="His_Pase_superF_clade-1"/>
</dbReference>
<protein>
    <submittedName>
        <fullName evidence="1">Histidine phosphatase family protein</fullName>
    </submittedName>
</protein>
<dbReference type="AlphaFoldDB" id="A0A6G9CQD1"/>
<reference evidence="1 2" key="1">
    <citation type="submission" date="2020-03" db="EMBL/GenBank/DDBJ databases">
        <title>Screen low temperature-resistant strains for efficient degradation of petroleum hydrocarbons under the low temperature.</title>
        <authorList>
            <person name="Wang Y."/>
            <person name="Chen J."/>
        </authorList>
    </citation>
    <scope>NUCLEOTIDE SEQUENCE [LARGE SCALE GENOMIC DNA]</scope>
    <source>
        <strain evidence="1 2">KB1</strain>
    </source>
</reference>
<dbReference type="GO" id="GO:0005737">
    <property type="term" value="C:cytoplasm"/>
    <property type="evidence" value="ECO:0007669"/>
    <property type="project" value="TreeGrafter"/>
</dbReference>
<dbReference type="Gene3D" id="3.40.50.1240">
    <property type="entry name" value="Phosphoglycerate mutase-like"/>
    <property type="match status" value="1"/>
</dbReference>
<gene>
    <name evidence="1" type="ORF">G9444_2009</name>
</gene>
<dbReference type="CDD" id="cd07067">
    <property type="entry name" value="HP_PGM_like"/>
    <property type="match status" value="1"/>
</dbReference>
<evidence type="ECO:0000313" key="1">
    <source>
        <dbReference type="EMBL" id="QIP39253.1"/>
    </source>
</evidence>
<dbReference type="PANTHER" id="PTHR48100">
    <property type="entry name" value="BROAD-SPECIFICITY PHOSPHATASE YOR283W-RELATED"/>
    <property type="match status" value="1"/>
</dbReference>
<dbReference type="PANTHER" id="PTHR48100:SF51">
    <property type="entry name" value="PHOSPHOGLYCERATE MUTASE"/>
    <property type="match status" value="1"/>
</dbReference>
<dbReference type="GO" id="GO:0016791">
    <property type="term" value="F:phosphatase activity"/>
    <property type="evidence" value="ECO:0007669"/>
    <property type="project" value="TreeGrafter"/>
</dbReference>
<dbReference type="InterPro" id="IPR050275">
    <property type="entry name" value="PGM_Phosphatase"/>
</dbReference>
<organism evidence="1 2">
    <name type="scientific">Rhodococcus erythropolis</name>
    <name type="common">Arthrobacter picolinophilus</name>
    <dbReference type="NCBI Taxonomy" id="1833"/>
    <lineage>
        <taxon>Bacteria</taxon>
        <taxon>Bacillati</taxon>
        <taxon>Actinomycetota</taxon>
        <taxon>Actinomycetes</taxon>
        <taxon>Mycobacteriales</taxon>
        <taxon>Nocardiaceae</taxon>
        <taxon>Rhodococcus</taxon>
        <taxon>Rhodococcus erythropolis group</taxon>
    </lineage>
</organism>
<accession>A0A6G9CQD1</accession>
<dbReference type="Proteomes" id="UP000502345">
    <property type="component" value="Chromosome"/>
</dbReference>
<name>A0A6G9CQD1_RHOER</name>
<sequence>MTDETPARSAEPRTVVHFVRHGEVFNPSKVIYGRLPGYSLSELGNRQAKAVAEILGDRPISSIFSSPLERAIETATPLADLLNLPIEENEDLVEWEGRFDGIAAGDPRLKPSVGLLLKTWNPVTPSWGESYKSMVRRMSAALDSARRRSAGKEGVCFSHELPICTLRRSLRSESLWRRQHERDVAHTSITSVTFSGEALVDVSYSASHVPTD</sequence>
<dbReference type="InterPro" id="IPR029033">
    <property type="entry name" value="His_PPase_superfam"/>
</dbReference>
<dbReference type="Pfam" id="PF00300">
    <property type="entry name" value="His_Phos_1"/>
    <property type="match status" value="1"/>
</dbReference>
<dbReference type="RefSeq" id="WP_075832727.1">
    <property type="nucleotide sequence ID" value="NZ_CP050124.1"/>
</dbReference>
<dbReference type="SUPFAM" id="SSF53254">
    <property type="entry name" value="Phosphoglycerate mutase-like"/>
    <property type="match status" value="1"/>
</dbReference>
<dbReference type="EMBL" id="CP050124">
    <property type="protein sequence ID" value="QIP39253.1"/>
    <property type="molecule type" value="Genomic_DNA"/>
</dbReference>
<proteinExistence type="predicted"/>
<dbReference type="SMART" id="SM00855">
    <property type="entry name" value="PGAM"/>
    <property type="match status" value="1"/>
</dbReference>
<evidence type="ECO:0000313" key="2">
    <source>
        <dbReference type="Proteomes" id="UP000502345"/>
    </source>
</evidence>